<dbReference type="Proteomes" id="UP001158066">
    <property type="component" value="Unassembled WGS sequence"/>
</dbReference>
<evidence type="ECO:0000256" key="1">
    <source>
        <dbReference type="ARBA" id="ARBA00023015"/>
    </source>
</evidence>
<keyword evidence="2" id="KW-0238">DNA-binding</keyword>
<evidence type="ECO:0000256" key="2">
    <source>
        <dbReference type="ARBA" id="ARBA00023125"/>
    </source>
</evidence>
<evidence type="ECO:0000256" key="3">
    <source>
        <dbReference type="ARBA" id="ARBA00023163"/>
    </source>
</evidence>
<dbReference type="EMBL" id="FXUF01000007">
    <property type="protein sequence ID" value="SMP58216.1"/>
    <property type="molecule type" value="Genomic_DNA"/>
</dbReference>
<dbReference type="SUPFAM" id="SSF53822">
    <property type="entry name" value="Periplasmic binding protein-like I"/>
    <property type="match status" value="1"/>
</dbReference>
<accession>A0AA46AJ61</accession>
<dbReference type="SUPFAM" id="SSF47413">
    <property type="entry name" value="lambda repressor-like DNA-binding domains"/>
    <property type="match status" value="1"/>
</dbReference>
<gene>
    <name evidence="5" type="ORF">SAMN06296020_10754</name>
</gene>
<organism evidence="5 6">
    <name type="scientific">Anoxynatronum buryatiense</name>
    <dbReference type="NCBI Taxonomy" id="489973"/>
    <lineage>
        <taxon>Bacteria</taxon>
        <taxon>Bacillati</taxon>
        <taxon>Bacillota</taxon>
        <taxon>Clostridia</taxon>
        <taxon>Eubacteriales</taxon>
        <taxon>Clostridiaceae</taxon>
        <taxon>Anoxynatronum</taxon>
    </lineage>
</organism>
<dbReference type="Pfam" id="PF00356">
    <property type="entry name" value="LacI"/>
    <property type="match status" value="1"/>
</dbReference>
<dbReference type="InterPro" id="IPR010982">
    <property type="entry name" value="Lambda_DNA-bd_dom_sf"/>
</dbReference>
<dbReference type="InterPro" id="IPR028082">
    <property type="entry name" value="Peripla_BP_I"/>
</dbReference>
<dbReference type="InterPro" id="IPR000843">
    <property type="entry name" value="HTH_LacI"/>
</dbReference>
<dbReference type="CDD" id="cd01392">
    <property type="entry name" value="HTH_LacI"/>
    <property type="match status" value="1"/>
</dbReference>
<dbReference type="GO" id="GO:0003700">
    <property type="term" value="F:DNA-binding transcription factor activity"/>
    <property type="evidence" value="ECO:0007669"/>
    <property type="project" value="TreeGrafter"/>
</dbReference>
<evidence type="ECO:0000313" key="6">
    <source>
        <dbReference type="Proteomes" id="UP001158066"/>
    </source>
</evidence>
<dbReference type="PANTHER" id="PTHR30146:SF109">
    <property type="entry name" value="HTH-TYPE TRANSCRIPTIONAL REGULATOR GALS"/>
    <property type="match status" value="1"/>
</dbReference>
<evidence type="ECO:0000259" key="4">
    <source>
        <dbReference type="PROSITE" id="PS50932"/>
    </source>
</evidence>
<dbReference type="SMART" id="SM00354">
    <property type="entry name" value="HTH_LACI"/>
    <property type="match status" value="1"/>
</dbReference>
<comment type="caution">
    <text evidence="5">The sequence shown here is derived from an EMBL/GenBank/DDBJ whole genome shotgun (WGS) entry which is preliminary data.</text>
</comment>
<dbReference type="AlphaFoldDB" id="A0AA46AJ61"/>
<dbReference type="Gene3D" id="3.40.50.2300">
    <property type="match status" value="2"/>
</dbReference>
<sequence>MVKRVTIKDLAANMGVSSGTVHRALNGKPGVGDELRERILETAREFGYRPNYVASSLKRKTLRIVAAFPGSTEQNRYYYTYVWQGFRDCMEELQDYNLQVIEIPYYNTMNVQGHELTAVLERYNHEIDGLITVGHAHDERGEQAIRQFIQQGIPVMLTCDDLHDSGRMGCVQANYELTGRMVAELLSSQLPENSSVLIGAGDIMVPSHYGIIQGFDAYIKENEISLKTVKVHGYKDEEEISMRMREYLNSDPSIRAIYSVNARGSVMIGKLVKEMGLAGKLRVIGSDLFDENAANMKAGILNNIIYKNPYQQAYLATRRLLDYLIKGEKPIEDVKYVESVVLFNSNLSMYL</sequence>
<dbReference type="Pfam" id="PF13407">
    <property type="entry name" value="Peripla_BP_4"/>
    <property type="match status" value="1"/>
</dbReference>
<reference evidence="5" key="1">
    <citation type="submission" date="2017-05" db="EMBL/GenBank/DDBJ databases">
        <authorList>
            <person name="Varghese N."/>
            <person name="Submissions S."/>
        </authorList>
    </citation>
    <scope>NUCLEOTIDE SEQUENCE</scope>
    <source>
        <strain evidence="5">Su22</strain>
    </source>
</reference>
<proteinExistence type="predicted"/>
<keyword evidence="3" id="KW-0804">Transcription</keyword>
<dbReference type="PANTHER" id="PTHR30146">
    <property type="entry name" value="LACI-RELATED TRANSCRIPTIONAL REPRESSOR"/>
    <property type="match status" value="1"/>
</dbReference>
<evidence type="ECO:0000313" key="5">
    <source>
        <dbReference type="EMBL" id="SMP58216.1"/>
    </source>
</evidence>
<dbReference type="Gene3D" id="1.10.260.40">
    <property type="entry name" value="lambda repressor-like DNA-binding domains"/>
    <property type="match status" value="1"/>
</dbReference>
<keyword evidence="6" id="KW-1185">Reference proteome</keyword>
<feature type="domain" description="HTH lacI-type" evidence="4">
    <location>
        <begin position="5"/>
        <end position="59"/>
    </location>
</feature>
<protein>
    <submittedName>
        <fullName evidence="5">LacI family transcriptional regulator</fullName>
    </submittedName>
</protein>
<dbReference type="RefSeq" id="WP_283409382.1">
    <property type="nucleotide sequence ID" value="NZ_FXUF01000007.1"/>
</dbReference>
<dbReference type="PROSITE" id="PS50932">
    <property type="entry name" value="HTH_LACI_2"/>
    <property type="match status" value="1"/>
</dbReference>
<dbReference type="GO" id="GO:0000976">
    <property type="term" value="F:transcription cis-regulatory region binding"/>
    <property type="evidence" value="ECO:0007669"/>
    <property type="project" value="TreeGrafter"/>
</dbReference>
<name>A0AA46AJ61_9CLOT</name>
<dbReference type="InterPro" id="IPR025997">
    <property type="entry name" value="SBP_2_dom"/>
</dbReference>
<keyword evidence="1" id="KW-0805">Transcription regulation</keyword>